<dbReference type="Gene3D" id="3.40.630.30">
    <property type="match status" value="1"/>
</dbReference>
<dbReference type="AlphaFoldDB" id="A0AAV2C682"/>
<dbReference type="Proteomes" id="UP001497516">
    <property type="component" value="Chromosome 1"/>
</dbReference>
<dbReference type="FunFam" id="3.90.79.10:FF:000015">
    <property type="entry name" value="Nudix hydrolase 8"/>
    <property type="match status" value="1"/>
</dbReference>
<dbReference type="GO" id="GO:0051287">
    <property type="term" value="F:NAD binding"/>
    <property type="evidence" value="ECO:0007669"/>
    <property type="project" value="TreeGrafter"/>
</dbReference>
<comment type="similarity">
    <text evidence="1">Belongs to the Nudix hydrolase family.</text>
</comment>
<dbReference type="GO" id="GO:0046872">
    <property type="term" value="F:metal ion binding"/>
    <property type="evidence" value="ECO:0007669"/>
    <property type="project" value="UniProtKB-KW"/>
</dbReference>
<dbReference type="FunFam" id="3.40.630.30:FF:000016">
    <property type="entry name" value="nudix hydrolase 2"/>
    <property type="match status" value="1"/>
</dbReference>
<gene>
    <name evidence="5" type="ORF">LTRI10_LOCUS65</name>
</gene>
<dbReference type="InterPro" id="IPR003293">
    <property type="entry name" value="Nudix_hydrolase6-like"/>
</dbReference>
<organism evidence="5 6">
    <name type="scientific">Linum trigynum</name>
    <dbReference type="NCBI Taxonomy" id="586398"/>
    <lineage>
        <taxon>Eukaryota</taxon>
        <taxon>Viridiplantae</taxon>
        <taxon>Streptophyta</taxon>
        <taxon>Embryophyta</taxon>
        <taxon>Tracheophyta</taxon>
        <taxon>Spermatophyta</taxon>
        <taxon>Magnoliopsida</taxon>
        <taxon>eudicotyledons</taxon>
        <taxon>Gunneridae</taxon>
        <taxon>Pentapetalae</taxon>
        <taxon>rosids</taxon>
        <taxon>fabids</taxon>
        <taxon>Malpighiales</taxon>
        <taxon>Linaceae</taxon>
        <taxon>Linum</taxon>
    </lineage>
</organism>
<dbReference type="Gene3D" id="3.90.79.10">
    <property type="entry name" value="Nucleoside Triphosphate Pyrophosphohydrolase"/>
    <property type="match status" value="1"/>
</dbReference>
<dbReference type="InterPro" id="IPR040618">
    <property type="entry name" value="Pre-Nudix"/>
</dbReference>
<protein>
    <recommendedName>
        <fullName evidence="4">Nudix hydrolase domain-containing protein</fullName>
    </recommendedName>
</protein>
<dbReference type="PANTHER" id="PTHR13994:SF29">
    <property type="entry name" value="NUDIX HYDROLASE 2"/>
    <property type="match status" value="1"/>
</dbReference>
<dbReference type="InterPro" id="IPR000086">
    <property type="entry name" value="NUDIX_hydrolase_dom"/>
</dbReference>
<dbReference type="EMBL" id="OZ034813">
    <property type="protein sequence ID" value="CAL1352068.1"/>
    <property type="molecule type" value="Genomic_DNA"/>
</dbReference>
<dbReference type="InterPro" id="IPR015797">
    <property type="entry name" value="NUDIX_hydrolase-like_dom_sf"/>
</dbReference>
<dbReference type="PROSITE" id="PS51462">
    <property type="entry name" value="NUDIX"/>
    <property type="match status" value="1"/>
</dbReference>
<evidence type="ECO:0000313" key="6">
    <source>
        <dbReference type="Proteomes" id="UP001497516"/>
    </source>
</evidence>
<keyword evidence="2" id="KW-0479">Metal-binding</keyword>
<evidence type="ECO:0000256" key="2">
    <source>
        <dbReference type="ARBA" id="ARBA00022723"/>
    </source>
</evidence>
<dbReference type="SUPFAM" id="SSF55811">
    <property type="entry name" value="Nudix"/>
    <property type="match status" value="1"/>
</dbReference>
<dbReference type="PANTHER" id="PTHR13994">
    <property type="entry name" value="NUDIX HYDROLASE RELATED"/>
    <property type="match status" value="1"/>
</dbReference>
<dbReference type="PRINTS" id="PR01356">
    <property type="entry name" value="GFGPROTEIN"/>
</dbReference>
<feature type="domain" description="Nudix hydrolase" evidence="4">
    <location>
        <begin position="207"/>
        <end position="339"/>
    </location>
</feature>
<dbReference type="CDD" id="cd04670">
    <property type="entry name" value="NUDIX_ASFGF2_Nudt6"/>
    <property type="match status" value="1"/>
</dbReference>
<evidence type="ECO:0000256" key="1">
    <source>
        <dbReference type="ARBA" id="ARBA00005582"/>
    </source>
</evidence>
<sequence length="374" mass="41666">MTRCYSPMILPAAFTHRDFPSSPPAIKVMAAFSPFTALSTAVSRCSSSSAFDRSLSLSLSRFSITFHNHSPVLCPRTRFSPVNRPTVSPNVRCLSNSVNPPAAMEQVAATMEQVKLLTSVNDQHGGVIVELFEPIDSGLFASMLRISISEWRKLGKKGVWIKLPIELCSLVEVAVKEGFWYHHAEPTYLMLVSWLPGGAHPLPPNASHRVGVGAFLMNEKREVLVVQENSGIFRGTGIWKFPTGVVEEGEDLCTAAVREVKEETAIDAEFMEILAFRQTHKAYFEKSDLFFLCMLRPISFDVQRQEAEIEAAKWMPWDEYVAQPFVQKTEFVKHISDICLAKVDGDYTGFCAIPTASSGGQMGHVYQNAQGRRR</sequence>
<proteinExistence type="inferred from homology"/>
<dbReference type="GO" id="GO:0047631">
    <property type="term" value="F:ADP-ribose diphosphatase activity"/>
    <property type="evidence" value="ECO:0007669"/>
    <property type="project" value="TreeGrafter"/>
</dbReference>
<dbReference type="Pfam" id="PF00293">
    <property type="entry name" value="NUDIX"/>
    <property type="match status" value="1"/>
</dbReference>
<evidence type="ECO:0000313" key="5">
    <source>
        <dbReference type="EMBL" id="CAL1352068.1"/>
    </source>
</evidence>
<dbReference type="Pfam" id="PF18290">
    <property type="entry name" value="Nudix_hydro"/>
    <property type="match status" value="1"/>
</dbReference>
<accession>A0AAV2C682</accession>
<keyword evidence="6" id="KW-1185">Reference proteome</keyword>
<evidence type="ECO:0000259" key="4">
    <source>
        <dbReference type="PROSITE" id="PS51462"/>
    </source>
</evidence>
<reference evidence="5 6" key="1">
    <citation type="submission" date="2024-04" db="EMBL/GenBank/DDBJ databases">
        <authorList>
            <person name="Fracassetti M."/>
        </authorList>
    </citation>
    <scope>NUCLEOTIDE SEQUENCE [LARGE SCALE GENOMIC DNA]</scope>
</reference>
<keyword evidence="3" id="KW-0378">Hydrolase</keyword>
<evidence type="ECO:0000256" key="3">
    <source>
        <dbReference type="ARBA" id="ARBA00022801"/>
    </source>
</evidence>
<dbReference type="GO" id="GO:0035529">
    <property type="term" value="F:NADH pyrophosphatase activity"/>
    <property type="evidence" value="ECO:0007669"/>
    <property type="project" value="TreeGrafter"/>
</dbReference>
<name>A0AAV2C682_9ROSI</name>